<keyword evidence="3 5" id="KW-1133">Transmembrane helix</keyword>
<feature type="transmembrane region" description="Helical" evidence="5">
    <location>
        <begin position="213"/>
        <end position="232"/>
    </location>
</feature>
<gene>
    <name evidence="6" type="ORF">HYG85_03710</name>
</gene>
<evidence type="ECO:0000313" key="6">
    <source>
        <dbReference type="EMBL" id="QUH28067.1"/>
    </source>
</evidence>
<dbReference type="RefSeq" id="WP_212692337.1">
    <property type="nucleotide sequence ID" value="NZ_CP058561.1"/>
</dbReference>
<evidence type="ECO:0000256" key="3">
    <source>
        <dbReference type="ARBA" id="ARBA00022989"/>
    </source>
</evidence>
<evidence type="ECO:0000256" key="4">
    <source>
        <dbReference type="ARBA" id="ARBA00023136"/>
    </source>
</evidence>
<reference evidence="6 7" key="1">
    <citation type="submission" date="2020-07" db="EMBL/GenBank/DDBJ databases">
        <title>Vallitalea guaymasensis genome.</title>
        <authorList>
            <person name="Postec A."/>
        </authorList>
    </citation>
    <scope>NUCLEOTIDE SEQUENCE [LARGE SCALE GENOMIC DNA]</scope>
    <source>
        <strain evidence="6 7">Ra1766G1</strain>
    </source>
</reference>
<feature type="transmembrane region" description="Helical" evidence="5">
    <location>
        <begin position="88"/>
        <end position="110"/>
    </location>
</feature>
<protein>
    <submittedName>
        <fullName evidence="6">Energy-coupling factor transporter transmembrane protein EcfT</fullName>
    </submittedName>
</protein>
<evidence type="ECO:0000313" key="7">
    <source>
        <dbReference type="Proteomes" id="UP000677305"/>
    </source>
</evidence>
<feature type="transmembrane region" description="Helical" evidence="5">
    <location>
        <begin position="15"/>
        <end position="47"/>
    </location>
</feature>
<proteinExistence type="predicted"/>
<comment type="subcellular location">
    <subcellularLocation>
        <location evidence="1">Membrane</location>
        <topology evidence="1">Multi-pass membrane protein</topology>
    </subcellularLocation>
</comment>
<dbReference type="InterPro" id="IPR003339">
    <property type="entry name" value="ABC/ECF_trnsptr_transmembrane"/>
</dbReference>
<feature type="transmembrane region" description="Helical" evidence="5">
    <location>
        <begin position="59"/>
        <end position="82"/>
    </location>
</feature>
<dbReference type="AlphaFoldDB" id="A0A8J8M7Y7"/>
<accession>A0A8J8M7Y7</accession>
<organism evidence="6 7">
    <name type="scientific">Vallitalea guaymasensis</name>
    <dbReference type="NCBI Taxonomy" id="1185412"/>
    <lineage>
        <taxon>Bacteria</taxon>
        <taxon>Bacillati</taxon>
        <taxon>Bacillota</taxon>
        <taxon>Clostridia</taxon>
        <taxon>Lachnospirales</taxon>
        <taxon>Vallitaleaceae</taxon>
        <taxon>Vallitalea</taxon>
    </lineage>
</organism>
<dbReference type="GO" id="GO:0005886">
    <property type="term" value="C:plasma membrane"/>
    <property type="evidence" value="ECO:0007669"/>
    <property type="project" value="UniProtKB-ARBA"/>
</dbReference>
<sequence length="233" mass="26934">MNTINKWEYSMATKLIILILTIFGTFLVGNVNYMPVLFIGLCCNFMVQRKFKILKMYIPFYLVLSIIRWLSRTYLFTIIGFSEFYVFMFWWLTPIFMAMHDVVTTSPGIISVFLSKMRVPKTFILGVLVTCRFIPTVRFAVKGVKESMYNRDLTGSKNFILHPVKTYEYVLVPMLMMSINTADQLSASAVVRGIEAPCKRGSYYCDNKGLKDFIGITIIIFMFCYLLCRGGLK</sequence>
<dbReference type="EMBL" id="CP058561">
    <property type="protein sequence ID" value="QUH28067.1"/>
    <property type="molecule type" value="Genomic_DNA"/>
</dbReference>
<keyword evidence="2 5" id="KW-0812">Transmembrane</keyword>
<dbReference type="Proteomes" id="UP000677305">
    <property type="component" value="Chromosome"/>
</dbReference>
<dbReference type="CDD" id="cd16914">
    <property type="entry name" value="EcfT"/>
    <property type="match status" value="1"/>
</dbReference>
<feature type="transmembrane region" description="Helical" evidence="5">
    <location>
        <begin position="122"/>
        <end position="141"/>
    </location>
</feature>
<name>A0A8J8M7Y7_9FIRM</name>
<evidence type="ECO:0000256" key="2">
    <source>
        <dbReference type="ARBA" id="ARBA00022692"/>
    </source>
</evidence>
<keyword evidence="7" id="KW-1185">Reference proteome</keyword>
<keyword evidence="4 5" id="KW-0472">Membrane</keyword>
<dbReference type="KEGG" id="vgu:HYG85_03710"/>
<evidence type="ECO:0000256" key="1">
    <source>
        <dbReference type="ARBA" id="ARBA00004141"/>
    </source>
</evidence>
<evidence type="ECO:0000256" key="5">
    <source>
        <dbReference type="SAM" id="Phobius"/>
    </source>
</evidence>